<dbReference type="OrthoDB" id="10529739at2759"/>
<accession>A0A3M7PBQ6</accession>
<dbReference type="EMBL" id="REGN01012303">
    <property type="protein sequence ID" value="RMZ96137.1"/>
    <property type="molecule type" value="Genomic_DNA"/>
</dbReference>
<sequence length="185" mass="21380">MNRKEKHASDKLEEYIKNFELKNKLKIKKSKSRSKSKNSISKQTQIQADPTYKIEKLIDNLSQRVKDYKDEMSLVNLENFTPIAKYGSEVSIGSSELSSLTKSTYSSSNRINQCTDDDPYLKSLTKFQELNKKLMMDRTKSSDILNSNESKIGYTNEQESKQGIEKFIQDCMKVTHEIPFLKINS</sequence>
<dbReference type="Proteomes" id="UP000276133">
    <property type="component" value="Unassembled WGS sequence"/>
</dbReference>
<protein>
    <submittedName>
        <fullName evidence="2">Uncharacterized protein</fullName>
    </submittedName>
</protein>
<evidence type="ECO:0000313" key="3">
    <source>
        <dbReference type="Proteomes" id="UP000276133"/>
    </source>
</evidence>
<dbReference type="AlphaFoldDB" id="A0A3M7PBQ6"/>
<feature type="compositionally biased region" description="Basic residues" evidence="1">
    <location>
        <begin position="27"/>
        <end position="36"/>
    </location>
</feature>
<name>A0A3M7PBQ6_BRAPC</name>
<proteinExistence type="predicted"/>
<reference evidence="2 3" key="1">
    <citation type="journal article" date="2018" name="Sci. Rep.">
        <title>Genomic signatures of local adaptation to the degree of environmental predictability in rotifers.</title>
        <authorList>
            <person name="Franch-Gras L."/>
            <person name="Hahn C."/>
            <person name="Garcia-Roger E.M."/>
            <person name="Carmona M.J."/>
            <person name="Serra M."/>
            <person name="Gomez A."/>
        </authorList>
    </citation>
    <scope>NUCLEOTIDE SEQUENCE [LARGE SCALE GENOMIC DNA]</scope>
    <source>
        <strain evidence="2">HYR1</strain>
    </source>
</reference>
<evidence type="ECO:0000256" key="1">
    <source>
        <dbReference type="SAM" id="MobiDB-lite"/>
    </source>
</evidence>
<gene>
    <name evidence="2" type="ORF">BpHYR1_044196</name>
</gene>
<keyword evidence="3" id="KW-1185">Reference proteome</keyword>
<evidence type="ECO:0000313" key="2">
    <source>
        <dbReference type="EMBL" id="RMZ96137.1"/>
    </source>
</evidence>
<organism evidence="2 3">
    <name type="scientific">Brachionus plicatilis</name>
    <name type="common">Marine rotifer</name>
    <name type="synonym">Brachionus muelleri</name>
    <dbReference type="NCBI Taxonomy" id="10195"/>
    <lineage>
        <taxon>Eukaryota</taxon>
        <taxon>Metazoa</taxon>
        <taxon>Spiralia</taxon>
        <taxon>Gnathifera</taxon>
        <taxon>Rotifera</taxon>
        <taxon>Eurotatoria</taxon>
        <taxon>Monogononta</taxon>
        <taxon>Pseudotrocha</taxon>
        <taxon>Ploima</taxon>
        <taxon>Brachionidae</taxon>
        <taxon>Brachionus</taxon>
    </lineage>
</organism>
<feature type="region of interest" description="Disordered" evidence="1">
    <location>
        <begin position="27"/>
        <end position="46"/>
    </location>
</feature>
<comment type="caution">
    <text evidence="2">The sequence shown here is derived from an EMBL/GenBank/DDBJ whole genome shotgun (WGS) entry which is preliminary data.</text>
</comment>